<dbReference type="InterPro" id="IPR013525">
    <property type="entry name" value="ABC2_TM"/>
</dbReference>
<name>A0A7K1LJ74_9MICC</name>
<feature type="transmembrane region" description="Helical" evidence="6">
    <location>
        <begin position="625"/>
        <end position="645"/>
    </location>
</feature>
<keyword evidence="9" id="KW-1185">Reference proteome</keyword>
<dbReference type="InterPro" id="IPR023908">
    <property type="entry name" value="xxxLxxG_rpt"/>
</dbReference>
<reference evidence="8 9" key="1">
    <citation type="submission" date="2019-12" db="EMBL/GenBank/DDBJ databases">
        <authorList>
            <person name="Li J."/>
            <person name="Shi Y."/>
            <person name="Xu G."/>
            <person name="Xiao D."/>
            <person name="Ran X."/>
        </authorList>
    </citation>
    <scope>NUCLEOTIDE SEQUENCE [LARGE SCALE GENOMIC DNA]</scope>
    <source>
        <strain evidence="8 9">JCM 15915</strain>
    </source>
</reference>
<accession>A0A7K1LJ74</accession>
<keyword evidence="2 6" id="KW-0812">Transmembrane</keyword>
<dbReference type="InterPro" id="IPR017501">
    <property type="entry name" value="Phage_infect_YhgE_C"/>
</dbReference>
<dbReference type="InterPro" id="IPR011049">
    <property type="entry name" value="Serralysin-like_metalloprot_C"/>
</dbReference>
<gene>
    <name evidence="8" type="ORF">GMA10_08500</name>
</gene>
<sequence>MTSLRLALTELKRMTGGVFPKLVMVALACIPLLYGGIYLYSNWDPYGKIDHVTGAIAMEDAGANKPDGSPINTGQSVTDKLHDSKNFDWHDASSRDEAVKEVKDGKTDFAIVIPSDFSERLLSTSEFAPDKDGTPGTVDPQKAGLEIVTNDANNYLLTNIVSKAGTTIRDQVAQEVGNETAQQMLASFTDIHGQLSNAADGSRKLSDGAVNLSTAVDQLKHGTSTLADGAVQLNSGSHSLLDGENQLVDGNAQAIDGAQKLDGGAQQLNQGAKTLTGGTSQLADGSAQLKDGTSQLSSGSSQLADGTSKLSGGAAQLSQGAATLDQKVKESGIGQVGNDLNAVCQDLSAANTSAPSGRLSEDVSNSVVSEVGAATSEQVQQLVDQGVLNQEQAQKIVSSVSNDETKSRIAQATSQNLDSVENTDSGASLQKLRDSSCAADGSSSVAAKISELTTGISQLNDGASGVADGAKSADDAAQQLAGGASTVDQKTGELSSGAQQVNGGAQQLAEGIGSLAGSTGSLVDGSQTLYDNQVKARDGAQQLADGTSQAVDGSNQLDQGADQLKGGSGDLTKGSQDLQKGLEDGRNQVPDLDKDQQSSLASVMSDPVSDNHNSLASARNYGEGMGPFFIVLALWIGILMAGQFLRANNDRALASHTSSFRIAIGSWIPFLVVGIAQAVVLFAVVKFALGFQMEHPWLVFWFLLLTSVAFSALGQGLISLFGAPGKLLVLVLLIVQLVTSGGMMPYETLPQSLRWLHHALPMGYAITGVRRLAYGINEGSVPWLVLILVASLLIGLLFGFLGSIKDRTWTLKKLSPEVEL</sequence>
<feature type="transmembrane region" description="Helical" evidence="6">
    <location>
        <begin position="697"/>
        <end position="720"/>
    </location>
</feature>
<feature type="domain" description="ABC-2 type transporter transmembrane" evidence="7">
    <location>
        <begin position="587"/>
        <end position="796"/>
    </location>
</feature>
<feature type="compositionally biased region" description="Low complexity" evidence="5">
    <location>
        <begin position="292"/>
        <end position="303"/>
    </location>
</feature>
<evidence type="ECO:0000313" key="8">
    <source>
        <dbReference type="EMBL" id="MUN55246.1"/>
    </source>
</evidence>
<dbReference type="InterPro" id="IPR051328">
    <property type="entry name" value="T7SS_ABC-Transporter"/>
</dbReference>
<feature type="region of interest" description="Disordered" evidence="5">
    <location>
        <begin position="540"/>
        <end position="611"/>
    </location>
</feature>
<dbReference type="GO" id="GO:0140359">
    <property type="term" value="F:ABC-type transporter activity"/>
    <property type="evidence" value="ECO:0007669"/>
    <property type="project" value="InterPro"/>
</dbReference>
<protein>
    <submittedName>
        <fullName evidence="8">YhgE/Pip domain-containing protein</fullName>
    </submittedName>
</protein>
<feature type="region of interest" description="Disordered" evidence="5">
    <location>
        <begin position="284"/>
        <end position="312"/>
    </location>
</feature>
<dbReference type="EMBL" id="WOGT01000004">
    <property type="protein sequence ID" value="MUN55246.1"/>
    <property type="molecule type" value="Genomic_DNA"/>
</dbReference>
<dbReference type="NCBIfam" id="TIGR03062">
    <property type="entry name" value="pip_yhgE_Cterm"/>
    <property type="match status" value="1"/>
</dbReference>
<dbReference type="Proteomes" id="UP000462152">
    <property type="component" value="Unassembled WGS sequence"/>
</dbReference>
<proteinExistence type="predicted"/>
<dbReference type="Gene3D" id="1.10.287.950">
    <property type="entry name" value="Methyl-accepting chemotaxis protein"/>
    <property type="match status" value="1"/>
</dbReference>
<evidence type="ECO:0000256" key="1">
    <source>
        <dbReference type="ARBA" id="ARBA00004141"/>
    </source>
</evidence>
<comment type="subcellular location">
    <subcellularLocation>
        <location evidence="1">Membrane</location>
        <topology evidence="1">Multi-pass membrane protein</topology>
    </subcellularLocation>
</comment>
<feature type="transmembrane region" description="Helical" evidence="6">
    <location>
        <begin position="666"/>
        <end position="685"/>
    </location>
</feature>
<dbReference type="Pfam" id="PF12698">
    <property type="entry name" value="ABC2_membrane_3"/>
    <property type="match status" value="1"/>
</dbReference>
<feature type="transmembrane region" description="Helical" evidence="6">
    <location>
        <begin position="781"/>
        <end position="804"/>
    </location>
</feature>
<dbReference type="NCBIfam" id="TIGR03061">
    <property type="entry name" value="pip_yhgE_Nterm"/>
    <property type="match status" value="1"/>
</dbReference>
<evidence type="ECO:0000256" key="2">
    <source>
        <dbReference type="ARBA" id="ARBA00022692"/>
    </source>
</evidence>
<organism evidence="8 9">
    <name type="scientific">Rothia koreensis</name>
    <dbReference type="NCBI Taxonomy" id="592378"/>
    <lineage>
        <taxon>Bacteria</taxon>
        <taxon>Bacillati</taxon>
        <taxon>Actinomycetota</taxon>
        <taxon>Actinomycetes</taxon>
        <taxon>Micrococcales</taxon>
        <taxon>Micrococcaceae</taxon>
        <taxon>Rothia</taxon>
    </lineage>
</organism>
<feature type="compositionally biased region" description="Basic and acidic residues" evidence="5">
    <location>
        <begin position="580"/>
        <end position="596"/>
    </location>
</feature>
<dbReference type="RefSeq" id="WP_129316035.1">
    <property type="nucleotide sequence ID" value="NZ_NOIQ01000016.1"/>
</dbReference>
<dbReference type="GO" id="GO:0016020">
    <property type="term" value="C:membrane"/>
    <property type="evidence" value="ECO:0007669"/>
    <property type="project" value="UniProtKB-SubCell"/>
</dbReference>
<feature type="transmembrane region" description="Helical" evidence="6">
    <location>
        <begin position="727"/>
        <end position="746"/>
    </location>
</feature>
<evidence type="ECO:0000256" key="4">
    <source>
        <dbReference type="ARBA" id="ARBA00023136"/>
    </source>
</evidence>
<dbReference type="NCBIfam" id="TIGR03057">
    <property type="entry name" value="xxxLxxG_by_4"/>
    <property type="match status" value="4"/>
</dbReference>
<feature type="transmembrane region" description="Helical" evidence="6">
    <location>
        <begin position="21"/>
        <end position="40"/>
    </location>
</feature>
<comment type="caution">
    <text evidence="8">The sequence shown here is derived from an EMBL/GenBank/DDBJ whole genome shotgun (WGS) entry which is preliminary data.</text>
</comment>
<evidence type="ECO:0000259" key="7">
    <source>
        <dbReference type="Pfam" id="PF12698"/>
    </source>
</evidence>
<dbReference type="InterPro" id="IPR017500">
    <property type="entry name" value="Phage_infect_YhgE_N"/>
</dbReference>
<evidence type="ECO:0000256" key="5">
    <source>
        <dbReference type="SAM" id="MobiDB-lite"/>
    </source>
</evidence>
<dbReference type="Gene3D" id="3.40.1710.10">
    <property type="entry name" value="abc type-2 transporter like domain"/>
    <property type="match status" value="1"/>
</dbReference>
<dbReference type="SUPFAM" id="SSF101967">
    <property type="entry name" value="Adhesin YadA, collagen-binding domain"/>
    <property type="match status" value="1"/>
</dbReference>
<keyword evidence="4 6" id="KW-0472">Membrane</keyword>
<evidence type="ECO:0000256" key="3">
    <source>
        <dbReference type="ARBA" id="ARBA00022989"/>
    </source>
</evidence>
<dbReference type="OrthoDB" id="9811483at2"/>
<keyword evidence="3 6" id="KW-1133">Transmembrane helix</keyword>
<evidence type="ECO:0000313" key="9">
    <source>
        <dbReference type="Proteomes" id="UP000462152"/>
    </source>
</evidence>
<dbReference type="AlphaFoldDB" id="A0A7K1LJ74"/>
<dbReference type="PANTHER" id="PTHR43077">
    <property type="entry name" value="TRANSPORT PERMEASE YVFS-RELATED"/>
    <property type="match status" value="1"/>
</dbReference>
<evidence type="ECO:0000256" key="6">
    <source>
        <dbReference type="SAM" id="Phobius"/>
    </source>
</evidence>
<feature type="compositionally biased region" description="Polar residues" evidence="5">
    <location>
        <begin position="597"/>
        <end position="611"/>
    </location>
</feature>
<feature type="compositionally biased region" description="Polar residues" evidence="5">
    <location>
        <begin position="544"/>
        <end position="558"/>
    </location>
</feature>
<dbReference type="PANTHER" id="PTHR43077:SF10">
    <property type="entry name" value="TRANSPORT PERMEASE PROTEIN"/>
    <property type="match status" value="1"/>
</dbReference>